<comment type="caution">
    <text evidence="2">The sequence shown here is derived from an EMBL/GenBank/DDBJ whole genome shotgun (WGS) entry which is preliminary data.</text>
</comment>
<protein>
    <recommendedName>
        <fullName evidence="4">TAP42-like protein</fullName>
    </recommendedName>
</protein>
<feature type="compositionally biased region" description="Low complexity" evidence="1">
    <location>
        <begin position="251"/>
        <end position="262"/>
    </location>
</feature>
<organism evidence="2 3">
    <name type="scientific">Phialemonium thermophilum</name>
    <dbReference type="NCBI Taxonomy" id="223376"/>
    <lineage>
        <taxon>Eukaryota</taxon>
        <taxon>Fungi</taxon>
        <taxon>Dikarya</taxon>
        <taxon>Ascomycota</taxon>
        <taxon>Pezizomycotina</taxon>
        <taxon>Sordariomycetes</taxon>
        <taxon>Sordariomycetidae</taxon>
        <taxon>Cephalothecales</taxon>
        <taxon>Cephalothecaceae</taxon>
        <taxon>Phialemonium</taxon>
    </lineage>
</organism>
<dbReference type="Proteomes" id="UP001586593">
    <property type="component" value="Unassembled WGS sequence"/>
</dbReference>
<reference evidence="2 3" key="1">
    <citation type="journal article" date="2024" name="Commun. Biol.">
        <title>Comparative genomic analysis of thermophilic fungi reveals convergent evolutionary adaptations and gene losses.</title>
        <authorList>
            <person name="Steindorff A.S."/>
            <person name="Aguilar-Pontes M.V."/>
            <person name="Robinson A.J."/>
            <person name="Andreopoulos B."/>
            <person name="LaButti K."/>
            <person name="Kuo A."/>
            <person name="Mondo S."/>
            <person name="Riley R."/>
            <person name="Otillar R."/>
            <person name="Haridas S."/>
            <person name="Lipzen A."/>
            <person name="Grimwood J."/>
            <person name="Schmutz J."/>
            <person name="Clum A."/>
            <person name="Reid I.D."/>
            <person name="Moisan M.C."/>
            <person name="Butler G."/>
            <person name="Nguyen T.T.M."/>
            <person name="Dewar K."/>
            <person name="Conant G."/>
            <person name="Drula E."/>
            <person name="Henrissat B."/>
            <person name="Hansel C."/>
            <person name="Singer S."/>
            <person name="Hutchinson M.I."/>
            <person name="de Vries R.P."/>
            <person name="Natvig D.O."/>
            <person name="Powell A.J."/>
            <person name="Tsang A."/>
            <person name="Grigoriev I.V."/>
        </authorList>
    </citation>
    <scope>NUCLEOTIDE SEQUENCE [LARGE SCALE GENOMIC DNA]</scope>
    <source>
        <strain evidence="2 3">ATCC 24622</strain>
    </source>
</reference>
<feature type="region of interest" description="Disordered" evidence="1">
    <location>
        <begin position="357"/>
        <end position="405"/>
    </location>
</feature>
<name>A0ABR3WYN2_9PEZI</name>
<keyword evidence="3" id="KW-1185">Reference proteome</keyword>
<dbReference type="InterPro" id="IPR038511">
    <property type="entry name" value="TAP42/TAP46-like_sf"/>
</dbReference>
<sequence length="405" mass="44590">MDEEPRSLKSTFSEAEKNRISLEARHDFFSQSYRDALAAAIQGYYKCLDQIGRLSLFSPNETVEDVSTADLPYLLVNFHLAELIQKQQEPLPALANSILPPTSNAPHEQRRAVLAATRDAYERFLHLLDSYGLLDSTYTKLLERYTDDPTSFSTAPPNADPTARRNAKIANFKAEKELRQKLEYLRQRPEYAAAALGDDDSGEEGGLGIGAGTGDEEAIRAVHLAHLAYSAHMAFQGLESLNRELEVLAQAPAPSAPESRSPTGENDARRRQGAHGSRSVGGDGDGYSERLDAPLSSRMGQRGGPLLNAQGKPLQPFTLVGGRQELARGVFRPGHNLPTMSIDEYLEEERRRGGIIEGGGEASMRVPEPDEDNIEKADQETMKAREWDEFKESNPRGSGNTLNRG</sequence>
<accession>A0ABR3WYN2</accession>
<feature type="compositionally biased region" description="Basic and acidic residues" evidence="1">
    <location>
        <begin position="374"/>
        <end position="394"/>
    </location>
</feature>
<dbReference type="PANTHER" id="PTHR10933">
    <property type="entry name" value="IMMUNOGLOBULIN-BINDING PROTEIN 1"/>
    <property type="match status" value="1"/>
</dbReference>
<dbReference type="Pfam" id="PF04177">
    <property type="entry name" value="TAP42"/>
    <property type="match status" value="1"/>
</dbReference>
<dbReference type="InterPro" id="IPR007304">
    <property type="entry name" value="TAP46-like"/>
</dbReference>
<dbReference type="PANTHER" id="PTHR10933:SF9">
    <property type="entry name" value="IMMUNOGLOBULIN-BINDING PROTEIN 1"/>
    <property type="match status" value="1"/>
</dbReference>
<evidence type="ECO:0000256" key="1">
    <source>
        <dbReference type="SAM" id="MobiDB-lite"/>
    </source>
</evidence>
<evidence type="ECO:0000313" key="3">
    <source>
        <dbReference type="Proteomes" id="UP001586593"/>
    </source>
</evidence>
<proteinExistence type="predicted"/>
<dbReference type="EMBL" id="JAZHXJ010000209">
    <property type="protein sequence ID" value="KAL1868757.1"/>
    <property type="molecule type" value="Genomic_DNA"/>
</dbReference>
<feature type="region of interest" description="Disordered" evidence="1">
    <location>
        <begin position="251"/>
        <end position="303"/>
    </location>
</feature>
<gene>
    <name evidence="2" type="ORF">VTK73DRAFT_3509</name>
</gene>
<feature type="compositionally biased region" description="Polar residues" evidence="1">
    <location>
        <begin position="395"/>
        <end position="405"/>
    </location>
</feature>
<dbReference type="Gene3D" id="1.25.40.540">
    <property type="entry name" value="TAP42-like family"/>
    <property type="match status" value="1"/>
</dbReference>
<evidence type="ECO:0000313" key="2">
    <source>
        <dbReference type="EMBL" id="KAL1868757.1"/>
    </source>
</evidence>
<evidence type="ECO:0008006" key="4">
    <source>
        <dbReference type="Google" id="ProtNLM"/>
    </source>
</evidence>